<evidence type="ECO:0000259" key="1">
    <source>
        <dbReference type="Pfam" id="PF16011"/>
    </source>
</evidence>
<evidence type="ECO:0000313" key="2">
    <source>
        <dbReference type="EMBL" id="MCD8741984.1"/>
    </source>
</evidence>
<dbReference type="InterPro" id="IPR010502">
    <property type="entry name" value="Carb-bd_dom_fam9"/>
</dbReference>
<dbReference type="RefSeq" id="WP_232178486.1">
    <property type="nucleotide sequence ID" value="NZ_JAJPWV010000005.1"/>
</dbReference>
<dbReference type="Gene3D" id="2.60.40.1190">
    <property type="match status" value="1"/>
</dbReference>
<comment type="caution">
    <text evidence="2">The sequence shown here is derived from an EMBL/GenBank/DDBJ whole genome shotgun (WGS) entry which is preliminary data.</text>
</comment>
<dbReference type="Pfam" id="PF16011">
    <property type="entry name" value="CBM9_2"/>
    <property type="match status" value="1"/>
</dbReference>
<dbReference type="EMBL" id="JAJPWV010000005">
    <property type="protein sequence ID" value="MCD8741984.1"/>
    <property type="molecule type" value="Genomic_DNA"/>
</dbReference>
<dbReference type="SUPFAM" id="SSF49344">
    <property type="entry name" value="CBD9-like"/>
    <property type="match status" value="1"/>
</dbReference>
<sequence>MSIMNIPYIPSGVLGRYSFMDDASVVLDSFPAAHLHPTSWCTAAQHVSARFALAYDRENIYIKYYVNEPVVKAFYLSPNDPVYNDSCVELFIAFDDDINYYNLEFNCAGTCLGQYGSDRDNREFLPAAMLHEIKHVTTLRSVSGRGVAWEMTVAIPLRVFAFHPQLALSGTSARINAYKCGDGLDEPHYLCWNQVKSDVPDFHRYDSFNGVMFTLSEEFSVD</sequence>
<dbReference type="Proteomes" id="UP001199919">
    <property type="component" value="Unassembled WGS sequence"/>
</dbReference>
<proteinExistence type="predicted"/>
<name>A0ABS8U7U6_9SPHI</name>
<protein>
    <recommendedName>
        <fullName evidence="1">Carbohydrate-binding domain-containing protein</fullName>
    </recommendedName>
</protein>
<keyword evidence="3" id="KW-1185">Reference proteome</keyword>
<accession>A0ABS8U7U6</accession>
<evidence type="ECO:0000313" key="3">
    <source>
        <dbReference type="Proteomes" id="UP001199919"/>
    </source>
</evidence>
<gene>
    <name evidence="2" type="ORF">LT679_15325</name>
</gene>
<reference evidence="2 3" key="1">
    <citation type="submission" date="2021-12" db="EMBL/GenBank/DDBJ databases">
        <title>Mucilaginibacter roseus genome.</title>
        <authorList>
            <person name="Ferreira J.R."/>
            <person name="Newman J.D."/>
        </authorList>
    </citation>
    <scope>NUCLEOTIDE SEQUENCE [LARGE SCALE GENOMIC DNA]</scope>
    <source>
        <strain evidence="2 3">LMG 28454</strain>
    </source>
</reference>
<organism evidence="2 3">
    <name type="scientific">Mucilaginibacter roseus</name>
    <dbReference type="NCBI Taxonomy" id="1528868"/>
    <lineage>
        <taxon>Bacteria</taxon>
        <taxon>Pseudomonadati</taxon>
        <taxon>Bacteroidota</taxon>
        <taxon>Sphingobacteriia</taxon>
        <taxon>Sphingobacteriales</taxon>
        <taxon>Sphingobacteriaceae</taxon>
        <taxon>Mucilaginibacter</taxon>
    </lineage>
</organism>
<feature type="domain" description="Carbohydrate-binding" evidence="1">
    <location>
        <begin position="36"/>
        <end position="213"/>
    </location>
</feature>
<dbReference type="CDD" id="cd09620">
    <property type="entry name" value="CBM9_like_3"/>
    <property type="match status" value="1"/>
</dbReference>